<evidence type="ECO:0000256" key="5">
    <source>
        <dbReference type="RuleBase" id="RU003476"/>
    </source>
</evidence>
<keyword evidence="8" id="KW-1185">Reference proteome</keyword>
<dbReference type="InterPro" id="IPR020084">
    <property type="entry name" value="NUDIX_hydrolase_CS"/>
</dbReference>
<comment type="cofactor">
    <cofactor evidence="1">
        <name>Mg(2+)</name>
        <dbReference type="ChEBI" id="CHEBI:18420"/>
    </cofactor>
</comment>
<dbReference type="InterPro" id="IPR000086">
    <property type="entry name" value="NUDIX_hydrolase_dom"/>
</dbReference>
<dbReference type="Pfam" id="PF00293">
    <property type="entry name" value="NUDIX"/>
    <property type="match status" value="1"/>
</dbReference>
<sequence length="181" mass="19921">MSSDAPLYERDPEAWNAYLAEGNARQARKRVGADVLIRDERGWVLLVDPAYKPNWDLPGGMAESNEPPAAAARREVKEELGLDLEIGPALVVDWVPPHGPWDDSLMFIFDGGVLEAGQIADLQIVDSELQNFRFTAPAEMAGMLRPYVLRRVQAALATLRGGITTYCENGYSVTSPRSHQG</sequence>
<dbReference type="EMBL" id="JAATEP010000078">
    <property type="protein sequence ID" value="NJP97988.1"/>
    <property type="molecule type" value="Genomic_DNA"/>
</dbReference>
<gene>
    <name evidence="7" type="ORF">HCN51_52670</name>
</gene>
<dbReference type="PRINTS" id="PR00502">
    <property type="entry name" value="NUDIXFAMILY"/>
</dbReference>
<protein>
    <submittedName>
        <fullName evidence="7">NUDIX hydrolase</fullName>
    </submittedName>
</protein>
<keyword evidence="4" id="KW-0460">Magnesium</keyword>
<dbReference type="PANTHER" id="PTHR43046">
    <property type="entry name" value="GDP-MANNOSE MANNOSYL HYDROLASE"/>
    <property type="match status" value="1"/>
</dbReference>
<dbReference type="SUPFAM" id="SSF55811">
    <property type="entry name" value="Nudix"/>
    <property type="match status" value="1"/>
</dbReference>
<comment type="similarity">
    <text evidence="2 5">Belongs to the Nudix hydrolase family.</text>
</comment>
<evidence type="ECO:0000256" key="1">
    <source>
        <dbReference type="ARBA" id="ARBA00001946"/>
    </source>
</evidence>
<dbReference type="InterPro" id="IPR020476">
    <property type="entry name" value="Nudix_hydrolase"/>
</dbReference>
<organism evidence="7 8">
    <name type="scientific">Nonomuraea composti</name>
    <dbReference type="NCBI Taxonomy" id="2720023"/>
    <lineage>
        <taxon>Bacteria</taxon>
        <taxon>Bacillati</taxon>
        <taxon>Actinomycetota</taxon>
        <taxon>Actinomycetes</taxon>
        <taxon>Streptosporangiales</taxon>
        <taxon>Streptosporangiaceae</taxon>
        <taxon>Nonomuraea</taxon>
    </lineage>
</organism>
<dbReference type="GO" id="GO:0016787">
    <property type="term" value="F:hydrolase activity"/>
    <property type="evidence" value="ECO:0007669"/>
    <property type="project" value="UniProtKB-KW"/>
</dbReference>
<dbReference type="PROSITE" id="PS51462">
    <property type="entry name" value="NUDIX"/>
    <property type="match status" value="1"/>
</dbReference>
<dbReference type="RefSeq" id="WP_168021116.1">
    <property type="nucleotide sequence ID" value="NZ_JAATEP010000078.1"/>
</dbReference>
<comment type="caution">
    <text evidence="7">The sequence shown here is derived from an EMBL/GenBank/DDBJ whole genome shotgun (WGS) entry which is preliminary data.</text>
</comment>
<accession>A0ABX1BJT7</accession>
<dbReference type="CDD" id="cd18876">
    <property type="entry name" value="NUDIX_Hydrolase"/>
    <property type="match status" value="1"/>
</dbReference>
<evidence type="ECO:0000313" key="8">
    <source>
        <dbReference type="Proteomes" id="UP000696294"/>
    </source>
</evidence>
<dbReference type="Gene3D" id="3.90.79.10">
    <property type="entry name" value="Nucleoside Triphosphate Pyrophosphohydrolase"/>
    <property type="match status" value="1"/>
</dbReference>
<evidence type="ECO:0000256" key="2">
    <source>
        <dbReference type="ARBA" id="ARBA00005582"/>
    </source>
</evidence>
<evidence type="ECO:0000313" key="7">
    <source>
        <dbReference type="EMBL" id="NJP97988.1"/>
    </source>
</evidence>
<evidence type="ECO:0000256" key="4">
    <source>
        <dbReference type="ARBA" id="ARBA00022842"/>
    </source>
</evidence>
<dbReference type="InterPro" id="IPR015797">
    <property type="entry name" value="NUDIX_hydrolase-like_dom_sf"/>
</dbReference>
<evidence type="ECO:0000256" key="3">
    <source>
        <dbReference type="ARBA" id="ARBA00022801"/>
    </source>
</evidence>
<reference evidence="7 8" key="1">
    <citation type="submission" date="2020-03" db="EMBL/GenBank/DDBJ databases">
        <title>WGS of actinomycetes isolated from Thailand.</title>
        <authorList>
            <person name="Thawai C."/>
        </authorList>
    </citation>
    <scope>NUCLEOTIDE SEQUENCE [LARGE SCALE GENOMIC DNA]</scope>
    <source>
        <strain evidence="7 8">FMUSA5-5</strain>
    </source>
</reference>
<dbReference type="PANTHER" id="PTHR43046:SF12">
    <property type="entry name" value="GDP-MANNOSE MANNOSYL HYDROLASE"/>
    <property type="match status" value="1"/>
</dbReference>
<feature type="domain" description="Nudix hydrolase" evidence="6">
    <location>
        <begin position="28"/>
        <end position="157"/>
    </location>
</feature>
<keyword evidence="3 5" id="KW-0378">Hydrolase</keyword>
<proteinExistence type="inferred from homology"/>
<dbReference type="PROSITE" id="PS00893">
    <property type="entry name" value="NUDIX_BOX"/>
    <property type="match status" value="1"/>
</dbReference>
<dbReference type="Proteomes" id="UP000696294">
    <property type="component" value="Unassembled WGS sequence"/>
</dbReference>
<evidence type="ECO:0000259" key="6">
    <source>
        <dbReference type="PROSITE" id="PS51462"/>
    </source>
</evidence>
<name>A0ABX1BJT7_9ACTN</name>